<evidence type="ECO:0000313" key="2">
    <source>
        <dbReference type="Proteomes" id="UP000501926"/>
    </source>
</evidence>
<organism evidence="1 2">
    <name type="scientific">Kuenenia stuttgartiensis</name>
    <dbReference type="NCBI Taxonomy" id="174633"/>
    <lineage>
        <taxon>Bacteria</taxon>
        <taxon>Pseudomonadati</taxon>
        <taxon>Planctomycetota</taxon>
        <taxon>Candidatus Brocadiia</taxon>
        <taxon>Candidatus Brocadiales</taxon>
        <taxon>Candidatus Brocadiaceae</taxon>
        <taxon>Candidatus Kuenenia</taxon>
    </lineage>
</organism>
<gene>
    <name evidence="1" type="ORF">KsCSTR_26830</name>
</gene>
<dbReference type="EMBL" id="CP049055">
    <property type="protein sequence ID" value="QII12062.1"/>
    <property type="molecule type" value="Genomic_DNA"/>
</dbReference>
<reference evidence="1 2" key="1">
    <citation type="submission" date="2020-02" db="EMBL/GenBank/DDBJ databases">
        <title>Newly sequenced genome of strain CSTR1 showed variability in Candidatus Kuenenia stuttgartiensis genomes.</title>
        <authorList>
            <person name="Ding C."/>
            <person name="Adrian L."/>
        </authorList>
    </citation>
    <scope>NUCLEOTIDE SEQUENCE [LARGE SCALE GENOMIC DNA]</scope>
    <source>
        <strain evidence="1 2">CSTR1</strain>
    </source>
</reference>
<proteinExistence type="predicted"/>
<dbReference type="AlphaFoldDB" id="A0A6G7GRR2"/>
<sequence>MFGFCSAVFSVCPVYTTSEFVFLNKLHFERTLSILFAKDYKKFQNKTYPFAN</sequence>
<evidence type="ECO:0000313" key="1">
    <source>
        <dbReference type="EMBL" id="QII12062.1"/>
    </source>
</evidence>
<accession>A0A6G7GRR2</accession>
<name>A0A6G7GRR2_KUEST</name>
<dbReference type="Proteomes" id="UP000501926">
    <property type="component" value="Chromosome"/>
</dbReference>
<protein>
    <submittedName>
        <fullName evidence="1">Uncharacterized protein</fullName>
    </submittedName>
</protein>